<evidence type="ECO:0000256" key="5">
    <source>
        <dbReference type="RuleBase" id="RU003887"/>
    </source>
</evidence>
<comment type="caution">
    <text evidence="7">The sequence shown here is derived from an EMBL/GenBank/DDBJ whole genome shotgun (WGS) entry which is preliminary data.</text>
</comment>
<proteinExistence type="inferred from homology"/>
<dbReference type="SMART" id="SM00363">
    <property type="entry name" value="S4"/>
    <property type="match status" value="1"/>
</dbReference>
<dbReference type="CDD" id="cd02870">
    <property type="entry name" value="PseudoU_synth_RsuA_like"/>
    <property type="match status" value="1"/>
</dbReference>
<dbReference type="FunFam" id="3.30.70.1560:FF:000001">
    <property type="entry name" value="Pseudouridine synthase"/>
    <property type="match status" value="1"/>
</dbReference>
<dbReference type="InterPro" id="IPR018496">
    <property type="entry name" value="PsdUridine_synth_RsuA/RluB_CS"/>
</dbReference>
<dbReference type="SUPFAM" id="SSF55120">
    <property type="entry name" value="Pseudouridine synthase"/>
    <property type="match status" value="1"/>
</dbReference>
<reference evidence="7" key="1">
    <citation type="submission" date="2020-10" db="EMBL/GenBank/DDBJ databases">
        <authorList>
            <person name="Gilroy R."/>
        </authorList>
    </citation>
    <scope>NUCLEOTIDE SEQUENCE</scope>
    <source>
        <strain evidence="7">CHK176-6737</strain>
    </source>
</reference>
<dbReference type="EMBL" id="DVNM01000022">
    <property type="protein sequence ID" value="HIU69158.1"/>
    <property type="molecule type" value="Genomic_DNA"/>
</dbReference>
<dbReference type="PROSITE" id="PS50889">
    <property type="entry name" value="S4"/>
    <property type="match status" value="1"/>
</dbReference>
<dbReference type="InterPro" id="IPR002942">
    <property type="entry name" value="S4_RNA-bd"/>
</dbReference>
<evidence type="ECO:0000259" key="6">
    <source>
        <dbReference type="SMART" id="SM00363"/>
    </source>
</evidence>
<dbReference type="InterPro" id="IPR000748">
    <property type="entry name" value="PsdUridine_synth_RsuA/RluB/E/F"/>
</dbReference>
<dbReference type="GO" id="GO:0120159">
    <property type="term" value="F:rRNA pseudouridine synthase activity"/>
    <property type="evidence" value="ECO:0007669"/>
    <property type="project" value="UniProtKB-ARBA"/>
</dbReference>
<dbReference type="Proteomes" id="UP000824125">
    <property type="component" value="Unassembled WGS sequence"/>
</dbReference>
<dbReference type="Pfam" id="PF01479">
    <property type="entry name" value="S4"/>
    <property type="match status" value="1"/>
</dbReference>
<dbReference type="InterPro" id="IPR042092">
    <property type="entry name" value="PsdUridine_s_RsuA/RluB/E/F_cat"/>
</dbReference>
<dbReference type="FunFam" id="3.10.290.10:FF:000003">
    <property type="entry name" value="Pseudouridine synthase"/>
    <property type="match status" value="1"/>
</dbReference>
<evidence type="ECO:0000313" key="8">
    <source>
        <dbReference type="Proteomes" id="UP000824125"/>
    </source>
</evidence>
<name>A0A9D1MUA3_9FIRM</name>
<evidence type="ECO:0000256" key="3">
    <source>
        <dbReference type="ARBA" id="ARBA00023235"/>
    </source>
</evidence>
<dbReference type="InterPro" id="IPR006145">
    <property type="entry name" value="PsdUridine_synth_RsuA/RluA"/>
</dbReference>
<dbReference type="Pfam" id="PF00849">
    <property type="entry name" value="PseudoU_synth_2"/>
    <property type="match status" value="1"/>
</dbReference>
<evidence type="ECO:0000256" key="2">
    <source>
        <dbReference type="ARBA" id="ARBA00022884"/>
    </source>
</evidence>
<keyword evidence="3 5" id="KW-0413">Isomerase</keyword>
<evidence type="ECO:0000256" key="4">
    <source>
        <dbReference type="PROSITE-ProRule" id="PRU00182"/>
    </source>
</evidence>
<dbReference type="CDD" id="cd00165">
    <property type="entry name" value="S4"/>
    <property type="match status" value="1"/>
</dbReference>
<dbReference type="Gene3D" id="3.10.290.10">
    <property type="entry name" value="RNA-binding S4 domain"/>
    <property type="match status" value="1"/>
</dbReference>
<evidence type="ECO:0000313" key="7">
    <source>
        <dbReference type="EMBL" id="HIU69158.1"/>
    </source>
</evidence>
<gene>
    <name evidence="7" type="ORF">IAD23_04295</name>
</gene>
<reference evidence="7" key="2">
    <citation type="journal article" date="2021" name="PeerJ">
        <title>Extensive microbial diversity within the chicken gut microbiome revealed by metagenomics and culture.</title>
        <authorList>
            <person name="Gilroy R."/>
            <person name="Ravi A."/>
            <person name="Getino M."/>
            <person name="Pursley I."/>
            <person name="Horton D.L."/>
            <person name="Alikhan N.F."/>
            <person name="Baker D."/>
            <person name="Gharbi K."/>
            <person name="Hall N."/>
            <person name="Watson M."/>
            <person name="Adriaenssens E.M."/>
            <person name="Foster-Nyarko E."/>
            <person name="Jarju S."/>
            <person name="Secka A."/>
            <person name="Antonio M."/>
            <person name="Oren A."/>
            <person name="Chaudhuri R.R."/>
            <person name="La Ragione R."/>
            <person name="Hildebrand F."/>
            <person name="Pallen M.J."/>
        </authorList>
    </citation>
    <scope>NUCLEOTIDE SEQUENCE</scope>
    <source>
        <strain evidence="7">CHK176-6737</strain>
    </source>
</reference>
<dbReference type="GO" id="GO:0000455">
    <property type="term" value="P:enzyme-directed rRNA pseudouridine synthesis"/>
    <property type="evidence" value="ECO:0007669"/>
    <property type="project" value="UniProtKB-ARBA"/>
</dbReference>
<keyword evidence="2 4" id="KW-0694">RNA-binding</keyword>
<dbReference type="Gene3D" id="3.30.70.1560">
    <property type="entry name" value="Alpha-L RNA-binding motif"/>
    <property type="match status" value="1"/>
</dbReference>
<dbReference type="AlphaFoldDB" id="A0A9D1MUA3"/>
<dbReference type="SUPFAM" id="SSF55174">
    <property type="entry name" value="Alpha-L RNA-binding motif"/>
    <property type="match status" value="1"/>
</dbReference>
<dbReference type="GO" id="GO:0005829">
    <property type="term" value="C:cytosol"/>
    <property type="evidence" value="ECO:0007669"/>
    <property type="project" value="UniProtKB-ARBA"/>
</dbReference>
<comment type="similarity">
    <text evidence="1 5">Belongs to the pseudouridine synthase RsuA family.</text>
</comment>
<dbReference type="PANTHER" id="PTHR47683:SF2">
    <property type="entry name" value="RNA-BINDING S4 DOMAIN-CONTAINING PROTEIN"/>
    <property type="match status" value="1"/>
</dbReference>
<organism evidence="7 8">
    <name type="scientific">Candidatus Scybalenecus merdavium</name>
    <dbReference type="NCBI Taxonomy" id="2840939"/>
    <lineage>
        <taxon>Bacteria</taxon>
        <taxon>Bacillati</taxon>
        <taxon>Bacillota</taxon>
        <taxon>Clostridia</taxon>
        <taxon>Eubacteriales</taxon>
        <taxon>Oscillospiraceae</taxon>
        <taxon>Oscillospiraceae incertae sedis</taxon>
        <taxon>Candidatus Scybalenecus</taxon>
    </lineage>
</organism>
<dbReference type="GO" id="GO:0003723">
    <property type="term" value="F:RNA binding"/>
    <property type="evidence" value="ECO:0007669"/>
    <property type="project" value="UniProtKB-KW"/>
</dbReference>
<dbReference type="EC" id="5.4.99.-" evidence="5"/>
<dbReference type="PROSITE" id="PS01149">
    <property type="entry name" value="PSI_RSU"/>
    <property type="match status" value="1"/>
</dbReference>
<sequence length="251" mass="28126">MSGKFDVRLQKFMADCGVASRRKCEELIQNGKVRINGHPARLGDKVDPKKDVVTLRGKRLVASGSSGPVYLMLNKPRGYVTTVHDEFGRKTVMDLVADVPARIYPVGRLDRDSEGLLLMTNDGDFANAITHPRHHFAKVYRVTVRQRVSDAVLDQMRGGMELEEYKTQPCSVSVLQSEAQRTVLEFVIYEGKNRQIRRMCEAAGLEVARLKRVSIGSIKLGGLAVGKYRMLSEQEIRRLLLNAQRKAGENA</sequence>
<dbReference type="Gene3D" id="3.30.70.580">
    <property type="entry name" value="Pseudouridine synthase I, catalytic domain, N-terminal subdomain"/>
    <property type="match status" value="1"/>
</dbReference>
<dbReference type="PANTHER" id="PTHR47683">
    <property type="entry name" value="PSEUDOURIDINE SYNTHASE FAMILY PROTEIN-RELATED"/>
    <property type="match status" value="1"/>
</dbReference>
<dbReference type="InterPro" id="IPR050343">
    <property type="entry name" value="RsuA_PseudoU_synthase"/>
</dbReference>
<dbReference type="NCBIfam" id="TIGR00093">
    <property type="entry name" value="pseudouridine synthase"/>
    <property type="match status" value="1"/>
</dbReference>
<dbReference type="InterPro" id="IPR036986">
    <property type="entry name" value="S4_RNA-bd_sf"/>
</dbReference>
<dbReference type="InterPro" id="IPR020103">
    <property type="entry name" value="PsdUridine_synth_cat_dom_sf"/>
</dbReference>
<dbReference type="InterPro" id="IPR020094">
    <property type="entry name" value="TruA/RsuA/RluB/E/F_N"/>
</dbReference>
<protein>
    <recommendedName>
        <fullName evidence="5">Pseudouridine synthase</fullName>
        <ecNumber evidence="5">5.4.99.-</ecNumber>
    </recommendedName>
</protein>
<accession>A0A9D1MUA3</accession>
<feature type="domain" description="RNA-binding S4" evidence="6">
    <location>
        <begin position="7"/>
        <end position="65"/>
    </location>
</feature>
<evidence type="ECO:0000256" key="1">
    <source>
        <dbReference type="ARBA" id="ARBA00008348"/>
    </source>
</evidence>